<evidence type="ECO:0000256" key="1">
    <source>
        <dbReference type="SAM" id="MobiDB-lite"/>
    </source>
</evidence>
<dbReference type="EMBL" id="JANVFO010000031">
    <property type="protein sequence ID" value="KAJ3731389.1"/>
    <property type="molecule type" value="Genomic_DNA"/>
</dbReference>
<keyword evidence="4" id="KW-1185">Reference proteome</keyword>
<feature type="compositionally biased region" description="Polar residues" evidence="1">
    <location>
        <begin position="65"/>
        <end position="79"/>
    </location>
</feature>
<feature type="region of interest" description="Disordered" evidence="1">
    <location>
        <begin position="42"/>
        <end position="159"/>
    </location>
</feature>
<gene>
    <name evidence="3" type="ORF">DFJ43DRAFT_1040152</name>
</gene>
<accession>A0AA38JEK0</accession>
<keyword evidence="2" id="KW-0812">Transmembrane</keyword>
<reference evidence="3" key="2">
    <citation type="journal article" date="2023" name="Proc. Natl. Acad. Sci. U.S.A.">
        <title>A global phylogenomic analysis of the shiitake genus Lentinula.</title>
        <authorList>
            <person name="Sierra-Patev S."/>
            <person name="Min B."/>
            <person name="Naranjo-Ortiz M."/>
            <person name="Looney B."/>
            <person name="Konkel Z."/>
            <person name="Slot J.C."/>
            <person name="Sakamoto Y."/>
            <person name="Steenwyk J.L."/>
            <person name="Rokas A."/>
            <person name="Carro J."/>
            <person name="Camarero S."/>
            <person name="Ferreira P."/>
            <person name="Molpeceres G."/>
            <person name="Ruiz-Duenas F.J."/>
            <person name="Serrano A."/>
            <person name="Henrissat B."/>
            <person name="Drula E."/>
            <person name="Hughes K.W."/>
            <person name="Mata J.L."/>
            <person name="Ishikawa N.K."/>
            <person name="Vargas-Isla R."/>
            <person name="Ushijima S."/>
            <person name="Smith C.A."/>
            <person name="Donoghue J."/>
            <person name="Ahrendt S."/>
            <person name="Andreopoulos W."/>
            <person name="He G."/>
            <person name="LaButti K."/>
            <person name="Lipzen A."/>
            <person name="Ng V."/>
            <person name="Riley R."/>
            <person name="Sandor L."/>
            <person name="Barry K."/>
            <person name="Martinez A.T."/>
            <person name="Xiao Y."/>
            <person name="Gibbons J.G."/>
            <person name="Terashima K."/>
            <person name="Grigoriev I.V."/>
            <person name="Hibbett D."/>
        </authorList>
    </citation>
    <scope>NUCLEOTIDE SEQUENCE</scope>
    <source>
        <strain evidence="3">ET3784</strain>
    </source>
</reference>
<feature type="transmembrane region" description="Helical" evidence="2">
    <location>
        <begin position="211"/>
        <end position="238"/>
    </location>
</feature>
<organism evidence="3 4">
    <name type="scientific">Lentinula guzmanii</name>
    <dbReference type="NCBI Taxonomy" id="2804957"/>
    <lineage>
        <taxon>Eukaryota</taxon>
        <taxon>Fungi</taxon>
        <taxon>Dikarya</taxon>
        <taxon>Basidiomycota</taxon>
        <taxon>Agaricomycotina</taxon>
        <taxon>Agaricomycetes</taxon>
        <taxon>Agaricomycetidae</taxon>
        <taxon>Agaricales</taxon>
        <taxon>Marasmiineae</taxon>
        <taxon>Omphalotaceae</taxon>
        <taxon>Lentinula</taxon>
    </lineage>
</organism>
<keyword evidence="2" id="KW-1133">Transmembrane helix</keyword>
<sequence>MIYTRQFRMDFSRDRTSSSKVLVRDSEGWYFAMNTEEVNAPGLFMGSSSRRGNDLVPKSEDSGQRCGSTTDMQSVTSGDPVSPPVSPSVSSPVSPPWESRTTTSENAARLSKEMDTPISLVVSKPSMSDIDSRLLDPLDGSHDTNCSQPESLGSFRRSGTKDLTRHKSVDDVRAYIILFHAITVSVSQLDSDGPKNPELNNDRFATFWNDVLWTMFLSKSFAMAAGNFALSVGIFALVRYQVPKQVQIRHKVARTYENLAFVDPSTIELRLVPDEFNGLAQISEMSDEIAYDDHIFERFVLGKMKNGWDMCT</sequence>
<comment type="caution">
    <text evidence="3">The sequence shown here is derived from an EMBL/GenBank/DDBJ whole genome shotgun (WGS) entry which is preliminary data.</text>
</comment>
<reference evidence="3" key="1">
    <citation type="submission" date="2022-08" db="EMBL/GenBank/DDBJ databases">
        <authorList>
            <consortium name="DOE Joint Genome Institute"/>
            <person name="Min B."/>
            <person name="Sierra-Patev S."/>
            <person name="Naranjo-Ortiz M."/>
            <person name="Looney B."/>
            <person name="Konkel Z."/>
            <person name="Slot J.C."/>
            <person name="Sakamoto Y."/>
            <person name="Steenwyk J.L."/>
            <person name="Rokas A."/>
            <person name="Carro J."/>
            <person name="Camarero S."/>
            <person name="Ferreira P."/>
            <person name="Molpeceres G."/>
            <person name="Ruiz-duenas F.J."/>
            <person name="Serrano A."/>
            <person name="Henrissat B."/>
            <person name="Drula E."/>
            <person name="Hughes K.W."/>
            <person name="Mata J.L."/>
            <person name="Ishikawa N.K."/>
            <person name="Vargas-Isla R."/>
            <person name="Ushijima S."/>
            <person name="Smith C.A."/>
            <person name="Ahrendt S."/>
            <person name="Andreopoulos W."/>
            <person name="He G."/>
            <person name="LaButti K."/>
            <person name="Lipzen A."/>
            <person name="Ng V."/>
            <person name="Riley R."/>
            <person name="Sandor L."/>
            <person name="Barry K."/>
            <person name="Martinez A.T."/>
            <person name="Xiao Y."/>
            <person name="Gibbons J.G."/>
            <person name="Terashima K."/>
            <person name="Hibbett D.S."/>
            <person name="Grigoriev I.V."/>
        </authorList>
    </citation>
    <scope>NUCLEOTIDE SEQUENCE</scope>
    <source>
        <strain evidence="3">ET3784</strain>
    </source>
</reference>
<evidence type="ECO:0000313" key="3">
    <source>
        <dbReference type="EMBL" id="KAJ3731389.1"/>
    </source>
</evidence>
<proteinExistence type="predicted"/>
<evidence type="ECO:0000313" key="4">
    <source>
        <dbReference type="Proteomes" id="UP001176059"/>
    </source>
</evidence>
<keyword evidence="2" id="KW-0472">Membrane</keyword>
<feature type="compositionally biased region" description="Basic and acidic residues" evidence="1">
    <location>
        <begin position="51"/>
        <end position="63"/>
    </location>
</feature>
<dbReference type="AlphaFoldDB" id="A0AA38JEK0"/>
<protein>
    <submittedName>
        <fullName evidence="3">Uncharacterized protein</fullName>
    </submittedName>
</protein>
<dbReference type="Proteomes" id="UP001176059">
    <property type="component" value="Unassembled WGS sequence"/>
</dbReference>
<feature type="compositionally biased region" description="Basic and acidic residues" evidence="1">
    <location>
        <begin position="130"/>
        <end position="142"/>
    </location>
</feature>
<name>A0AA38JEK0_9AGAR</name>
<evidence type="ECO:0000256" key="2">
    <source>
        <dbReference type="SAM" id="Phobius"/>
    </source>
</evidence>